<dbReference type="Pfam" id="PF00096">
    <property type="entry name" value="zf-C2H2"/>
    <property type="match status" value="4"/>
</dbReference>
<feature type="compositionally biased region" description="Low complexity" evidence="7">
    <location>
        <begin position="314"/>
        <end position="328"/>
    </location>
</feature>
<evidence type="ECO:0000256" key="4">
    <source>
        <dbReference type="ARBA" id="ARBA00022833"/>
    </source>
</evidence>
<feature type="domain" description="C2H2-type" evidence="8">
    <location>
        <begin position="419"/>
        <end position="446"/>
    </location>
</feature>
<keyword evidence="6" id="KW-0175">Coiled coil</keyword>
<dbReference type="InterPro" id="IPR013087">
    <property type="entry name" value="Znf_C2H2_type"/>
</dbReference>
<feature type="coiled-coil region" evidence="6">
    <location>
        <begin position="41"/>
        <end position="75"/>
    </location>
</feature>
<feature type="region of interest" description="Disordered" evidence="7">
    <location>
        <begin position="182"/>
        <end position="208"/>
    </location>
</feature>
<evidence type="ECO:0000256" key="7">
    <source>
        <dbReference type="SAM" id="MobiDB-lite"/>
    </source>
</evidence>
<dbReference type="PANTHER" id="PTHR14196:SF12">
    <property type="entry name" value="ZINC FINGER PROTEIN 208-LIKE"/>
    <property type="match status" value="1"/>
</dbReference>
<dbReference type="EMBL" id="JAHFZB010000046">
    <property type="protein sequence ID" value="KAK6467900.1"/>
    <property type="molecule type" value="Genomic_DNA"/>
</dbReference>
<dbReference type="SMART" id="SM00355">
    <property type="entry name" value="ZnF_C2H2"/>
    <property type="match status" value="4"/>
</dbReference>
<keyword evidence="2" id="KW-0677">Repeat</keyword>
<dbReference type="PROSITE" id="PS50157">
    <property type="entry name" value="ZINC_FINGER_C2H2_2"/>
    <property type="match status" value="4"/>
</dbReference>
<dbReference type="Gene3D" id="3.30.160.60">
    <property type="entry name" value="Classic Zinc Finger"/>
    <property type="match status" value="4"/>
</dbReference>
<protein>
    <submittedName>
        <fullName evidence="9">Zinc finger and SCAN domain-containing protein 30-like</fullName>
    </submittedName>
</protein>
<evidence type="ECO:0000313" key="10">
    <source>
        <dbReference type="Proteomes" id="UP001369086"/>
    </source>
</evidence>
<reference evidence="9 10" key="1">
    <citation type="submission" date="2021-05" db="EMBL/GenBank/DDBJ databases">
        <authorList>
            <person name="Zahm M."/>
            <person name="Klopp C."/>
            <person name="Cabau C."/>
            <person name="Kuhl H."/>
            <person name="Suciu R."/>
            <person name="Ciorpac M."/>
            <person name="Holostenco D."/>
            <person name="Gessner J."/>
            <person name="Wuertz S."/>
            <person name="Hohne C."/>
            <person name="Stock M."/>
            <person name="Gislard M."/>
            <person name="Lluch J."/>
            <person name="Milhes M."/>
            <person name="Lampietro C."/>
            <person name="Lopez Roques C."/>
            <person name="Donnadieu C."/>
            <person name="Du K."/>
            <person name="Schartl M."/>
            <person name="Guiguen Y."/>
        </authorList>
    </citation>
    <scope>NUCLEOTIDE SEQUENCE [LARGE SCALE GENOMIC DNA]</scope>
    <source>
        <strain evidence="9">Hh-F2</strain>
        <tissue evidence="9">Blood</tissue>
    </source>
</reference>
<keyword evidence="4" id="KW-0862">Zinc</keyword>
<evidence type="ECO:0000256" key="1">
    <source>
        <dbReference type="ARBA" id="ARBA00022723"/>
    </source>
</evidence>
<keyword evidence="1" id="KW-0479">Metal-binding</keyword>
<feature type="compositionally biased region" description="Basic and acidic residues" evidence="7">
    <location>
        <begin position="333"/>
        <end position="344"/>
    </location>
</feature>
<sequence length="548" mass="60496">MDVSISVSFFKNKLGSTIDHAMKAAVDTVLCEMTKLVDSKFADFQLEISEKDKENETLKRRLEISESELKAAREYLKAAGNQRRTNTICNNKHGCQSRASGMHGLTQKGTSTAKCALLSGKPTDHIYESDYSGALPIAKPDCCTSKAVKSAVDLGHVIYTDPKEIRHGNAVQHLQDCEAADSWTPARGSTEKGAEQLNAAPGSEEETSMTLVEAGEKAFNHVAVQTLSGAEIALEQSRSGGDILHLESVQIKEEDCLYTAEDGPELGTVHIKEEELDSDSGAEDITELGQVHIKEDVPDLQSDVEEAQSELESIPRTPRLPSPSSSGAESEEDVTRGQREERAAHSSSSTTHLEEHDYCLLAQISQGLSLQHTTEPENLQTPQPTVERLYPCTICGEVFTGRGVLRRHRRQHTAKTPLYHCTKCVKSFTRSDHLKTHLRVHTTETPFQCTECGKSFKYSTSLKMHQRGHARTIQHRCTDCGKIHKRIPTGHIEYPCTGCGKSFGRFDDLREHLKVHTDLSKSPVRRGNKLAKERLSISVLSVGRSLAC</sequence>
<evidence type="ECO:0000256" key="5">
    <source>
        <dbReference type="PROSITE-ProRule" id="PRU00042"/>
    </source>
</evidence>
<feature type="domain" description="C2H2-type" evidence="8">
    <location>
        <begin position="447"/>
        <end position="470"/>
    </location>
</feature>
<evidence type="ECO:0000256" key="2">
    <source>
        <dbReference type="ARBA" id="ARBA00022737"/>
    </source>
</evidence>
<dbReference type="InterPro" id="IPR036236">
    <property type="entry name" value="Znf_C2H2_sf"/>
</dbReference>
<organism evidence="9 10">
    <name type="scientific">Huso huso</name>
    <name type="common">Beluga</name>
    <name type="synonym">Acipenser huso</name>
    <dbReference type="NCBI Taxonomy" id="61971"/>
    <lineage>
        <taxon>Eukaryota</taxon>
        <taxon>Metazoa</taxon>
        <taxon>Chordata</taxon>
        <taxon>Craniata</taxon>
        <taxon>Vertebrata</taxon>
        <taxon>Euteleostomi</taxon>
        <taxon>Actinopterygii</taxon>
        <taxon>Chondrostei</taxon>
        <taxon>Acipenseriformes</taxon>
        <taxon>Acipenseridae</taxon>
        <taxon>Huso</taxon>
    </lineage>
</organism>
<evidence type="ECO:0000259" key="8">
    <source>
        <dbReference type="PROSITE" id="PS50157"/>
    </source>
</evidence>
<dbReference type="PANTHER" id="PTHR14196">
    <property type="entry name" value="ODD-SKIPPED - RELATED"/>
    <property type="match status" value="1"/>
</dbReference>
<comment type="caution">
    <text evidence="9">The sequence shown here is derived from an EMBL/GenBank/DDBJ whole genome shotgun (WGS) entry which is preliminary data.</text>
</comment>
<evidence type="ECO:0000256" key="3">
    <source>
        <dbReference type="ARBA" id="ARBA00022771"/>
    </source>
</evidence>
<proteinExistence type="predicted"/>
<feature type="region of interest" description="Disordered" evidence="7">
    <location>
        <begin position="295"/>
        <end position="352"/>
    </location>
</feature>
<dbReference type="SUPFAM" id="SSF57667">
    <property type="entry name" value="beta-beta-alpha zinc fingers"/>
    <property type="match status" value="3"/>
</dbReference>
<gene>
    <name evidence="9" type="ORF">HHUSO_G34214</name>
</gene>
<dbReference type="Proteomes" id="UP001369086">
    <property type="component" value="Unassembled WGS sequence"/>
</dbReference>
<dbReference type="PROSITE" id="PS00028">
    <property type="entry name" value="ZINC_FINGER_C2H2_1"/>
    <property type="match status" value="4"/>
</dbReference>
<keyword evidence="3 5" id="KW-0863">Zinc-finger</keyword>
<accession>A0ABR0Y655</accession>
<evidence type="ECO:0000256" key="6">
    <source>
        <dbReference type="SAM" id="Coils"/>
    </source>
</evidence>
<feature type="domain" description="C2H2-type" evidence="8">
    <location>
        <begin position="390"/>
        <end position="417"/>
    </location>
</feature>
<keyword evidence="10" id="KW-1185">Reference proteome</keyword>
<evidence type="ECO:0000313" key="9">
    <source>
        <dbReference type="EMBL" id="KAK6467900.1"/>
    </source>
</evidence>
<feature type="domain" description="C2H2-type" evidence="8">
    <location>
        <begin position="494"/>
        <end position="521"/>
    </location>
</feature>
<name>A0ABR0Y655_HUSHU</name>
<dbReference type="InterPro" id="IPR050717">
    <property type="entry name" value="C2H2-ZF_Transcription_Reg"/>
</dbReference>